<dbReference type="EMBL" id="DOEK01000020">
    <property type="protein sequence ID" value="HBP29379.1"/>
    <property type="molecule type" value="Genomic_DNA"/>
</dbReference>
<keyword evidence="8" id="KW-0576">Peroxisome</keyword>
<organism evidence="15 16">
    <name type="scientific">Advenella kashmirensis</name>
    <dbReference type="NCBI Taxonomy" id="310575"/>
    <lineage>
        <taxon>Bacteria</taxon>
        <taxon>Pseudomonadati</taxon>
        <taxon>Pseudomonadota</taxon>
        <taxon>Betaproteobacteria</taxon>
        <taxon>Burkholderiales</taxon>
        <taxon>Alcaligenaceae</taxon>
    </lineage>
</organism>
<dbReference type="InterPro" id="IPR036291">
    <property type="entry name" value="NAD(P)-bd_dom_sf"/>
</dbReference>
<dbReference type="FunFam" id="1.10.1040.50:FF:000006">
    <property type="entry name" value="Peroxisomal bifunctional enzyme"/>
    <property type="match status" value="1"/>
</dbReference>
<evidence type="ECO:0000256" key="3">
    <source>
        <dbReference type="ARBA" id="ARBA00022832"/>
    </source>
</evidence>
<evidence type="ECO:0000259" key="13">
    <source>
        <dbReference type="Pfam" id="PF00725"/>
    </source>
</evidence>
<evidence type="ECO:0000256" key="12">
    <source>
        <dbReference type="ARBA" id="ARBA00049556"/>
    </source>
</evidence>
<evidence type="ECO:0000313" key="16">
    <source>
        <dbReference type="Proteomes" id="UP000264036"/>
    </source>
</evidence>
<accession>A0A356LEY2</accession>
<dbReference type="InterPro" id="IPR006108">
    <property type="entry name" value="3HC_DH_C"/>
</dbReference>
<dbReference type="PANTHER" id="PTHR23309">
    <property type="entry name" value="3-HYDROXYACYL-COA DEHYROGENASE"/>
    <property type="match status" value="1"/>
</dbReference>
<evidence type="ECO:0000256" key="5">
    <source>
        <dbReference type="ARBA" id="ARBA00023002"/>
    </source>
</evidence>
<feature type="domain" description="3-hydroxyacyl-CoA dehydrogenase NAD binding" evidence="14">
    <location>
        <begin position="296"/>
        <end position="473"/>
    </location>
</feature>
<keyword evidence="5" id="KW-0560">Oxidoreductase</keyword>
<dbReference type="InterPro" id="IPR029045">
    <property type="entry name" value="ClpP/crotonase-like_dom_sf"/>
</dbReference>
<evidence type="ECO:0000256" key="4">
    <source>
        <dbReference type="ARBA" id="ARBA00022963"/>
    </source>
</evidence>
<keyword evidence="9" id="KW-0413">Isomerase</keyword>
<dbReference type="AlphaFoldDB" id="A0A356LEY2"/>
<keyword evidence="7" id="KW-0443">Lipid metabolism</keyword>
<evidence type="ECO:0000256" key="6">
    <source>
        <dbReference type="ARBA" id="ARBA00023027"/>
    </source>
</evidence>
<feature type="domain" description="3-hydroxyacyl-CoA dehydrogenase C-terminal" evidence="13">
    <location>
        <begin position="606"/>
        <end position="690"/>
    </location>
</feature>
<feature type="domain" description="3-hydroxyacyl-CoA dehydrogenase C-terminal" evidence="13">
    <location>
        <begin position="477"/>
        <end position="570"/>
    </location>
</feature>
<dbReference type="Gene3D" id="1.10.1040.50">
    <property type="match status" value="1"/>
</dbReference>
<keyword evidence="4" id="KW-0442">Lipid degradation</keyword>
<dbReference type="GO" id="GO:0070403">
    <property type="term" value="F:NAD+ binding"/>
    <property type="evidence" value="ECO:0007669"/>
    <property type="project" value="InterPro"/>
</dbReference>
<comment type="subcellular location">
    <subcellularLocation>
        <location evidence="1">Peroxisome</location>
    </subcellularLocation>
</comment>
<dbReference type="Gene3D" id="3.90.226.10">
    <property type="entry name" value="2-enoyl-CoA Hydratase, Chain A, domain 1"/>
    <property type="match status" value="1"/>
</dbReference>
<dbReference type="GO" id="GO:0003857">
    <property type="term" value="F:(3S)-3-hydroxyacyl-CoA dehydrogenase (NAD+) activity"/>
    <property type="evidence" value="ECO:0007669"/>
    <property type="project" value="UniProtKB-EC"/>
</dbReference>
<dbReference type="GO" id="GO:0006635">
    <property type="term" value="P:fatty acid beta-oxidation"/>
    <property type="evidence" value="ECO:0007669"/>
    <property type="project" value="UniProtKB-UniPathway"/>
</dbReference>
<keyword evidence="3" id="KW-0276">Fatty acid metabolism</keyword>
<dbReference type="Proteomes" id="UP000264036">
    <property type="component" value="Unassembled WGS sequence"/>
</dbReference>
<gene>
    <name evidence="15" type="ORF">DD666_08185</name>
</gene>
<evidence type="ECO:0000256" key="1">
    <source>
        <dbReference type="ARBA" id="ARBA00004275"/>
    </source>
</evidence>
<keyword evidence="10" id="KW-0456">Lyase</keyword>
<protein>
    <submittedName>
        <fullName evidence="15">3-hydroxyacyl-CoA dehydrogenase</fullName>
    </submittedName>
</protein>
<evidence type="ECO:0000256" key="9">
    <source>
        <dbReference type="ARBA" id="ARBA00023235"/>
    </source>
</evidence>
<dbReference type="FunFam" id="3.40.50.720:FF:000009">
    <property type="entry name" value="Fatty oxidation complex, alpha subunit"/>
    <property type="match status" value="1"/>
</dbReference>
<dbReference type="SUPFAM" id="SSF51735">
    <property type="entry name" value="NAD(P)-binding Rossmann-fold domains"/>
    <property type="match status" value="1"/>
</dbReference>
<evidence type="ECO:0000256" key="7">
    <source>
        <dbReference type="ARBA" id="ARBA00023098"/>
    </source>
</evidence>
<dbReference type="InterPro" id="IPR008927">
    <property type="entry name" value="6-PGluconate_DH-like_C_sf"/>
</dbReference>
<name>A0A356LEY2_9BURK</name>
<evidence type="ECO:0000256" key="8">
    <source>
        <dbReference type="ARBA" id="ARBA00023140"/>
    </source>
</evidence>
<dbReference type="SUPFAM" id="SSF52096">
    <property type="entry name" value="ClpP/crotonase"/>
    <property type="match status" value="1"/>
</dbReference>
<proteinExistence type="predicted"/>
<sequence>MITTEIRHFEDTAVAVIRIDNPPVNSLGSQLRVQLGEALTSTIADPLVQAIVLTGTGRFFSGGADIREFNTPKTGVRPVLREIISIIENAAKPVVAAINGIALGGGLELTLGCHGRVVSKEAKLGLPEVKLGVLPGAGGTQRLPRLVGVSAALDIIVGGEPLTADQAQACGLVDQVATGNLQDDACAYAVSIVQGTRARSRIDPAPLDEPVDEAIFDNARQKAQRKYRGCTAPLACIECVAKCLSADLSSGLAYEAEQFARLVNGEQSKALRHIFFAERKAVKRVAMGEPSLTIRKVGVVGAGTMGGGIAMSLANAGIPVMLLEQSDAAIKKGWETIQHNFAGNVKRGRFTESQVQQRLQLIGRTTRYEDLSDSDLIIEAAFEDIAVKKEIFTRLDSVCQSDAILASNTSRLDIDEIAAVTSRRDKILGMHFFSPANVMRLLEVVKGAHTSNQVIDAVFELAGKIDKTPVLVGVCDGFVGNRMISHYTREAYFLLEEGASPAQIDGALRSFGMAMGPLQMQDMAGLDISWAARKRQAGTRSPDLRYSCVADRICEMGRFGQKTGSGFYRYEPGSRKPLPDPEIDLLIARCAQEAGIIRRDISDQEIIARTIYALVNEGAKIVQDQIAQRPSDIDVVYVAGYGFPIFRGGPMFYADTIGLPTVLETIKEFHERFGDYWSPAPLLTQLAQNGGKFSDL</sequence>
<evidence type="ECO:0000256" key="11">
    <source>
        <dbReference type="ARBA" id="ARBA00023268"/>
    </source>
</evidence>
<evidence type="ECO:0000256" key="2">
    <source>
        <dbReference type="ARBA" id="ARBA00005005"/>
    </source>
</evidence>
<dbReference type="Pfam" id="PF00725">
    <property type="entry name" value="3HCDH"/>
    <property type="match status" value="2"/>
</dbReference>
<reference evidence="15 16" key="1">
    <citation type="journal article" date="2018" name="Nat. Biotechnol.">
        <title>A standardized bacterial taxonomy based on genome phylogeny substantially revises the tree of life.</title>
        <authorList>
            <person name="Parks D.H."/>
            <person name="Chuvochina M."/>
            <person name="Waite D.W."/>
            <person name="Rinke C."/>
            <person name="Skarshewski A."/>
            <person name="Chaumeil P.A."/>
            <person name="Hugenholtz P."/>
        </authorList>
    </citation>
    <scope>NUCLEOTIDE SEQUENCE [LARGE SCALE GENOMIC DNA]</scope>
    <source>
        <strain evidence="15">UBA10707</strain>
    </source>
</reference>
<comment type="catalytic activity">
    <reaction evidence="12">
        <text>a (3S)-3-hydroxyacyl-CoA + NAD(+) = a 3-oxoacyl-CoA + NADH + H(+)</text>
        <dbReference type="Rhea" id="RHEA:22432"/>
        <dbReference type="ChEBI" id="CHEBI:15378"/>
        <dbReference type="ChEBI" id="CHEBI:57318"/>
        <dbReference type="ChEBI" id="CHEBI:57540"/>
        <dbReference type="ChEBI" id="CHEBI:57945"/>
        <dbReference type="ChEBI" id="CHEBI:90726"/>
        <dbReference type="EC" id="1.1.1.35"/>
    </reaction>
</comment>
<dbReference type="Pfam" id="PF00378">
    <property type="entry name" value="ECH_1"/>
    <property type="match status" value="1"/>
</dbReference>
<dbReference type="Pfam" id="PF02737">
    <property type="entry name" value="3HCDH_N"/>
    <property type="match status" value="1"/>
</dbReference>
<dbReference type="Gene3D" id="3.40.50.720">
    <property type="entry name" value="NAD(P)-binding Rossmann-like Domain"/>
    <property type="match status" value="1"/>
</dbReference>
<dbReference type="GO" id="GO:0016853">
    <property type="term" value="F:isomerase activity"/>
    <property type="evidence" value="ECO:0007669"/>
    <property type="project" value="UniProtKB-KW"/>
</dbReference>
<evidence type="ECO:0000256" key="10">
    <source>
        <dbReference type="ARBA" id="ARBA00023239"/>
    </source>
</evidence>
<keyword evidence="11" id="KW-0511">Multifunctional enzyme</keyword>
<comment type="pathway">
    <text evidence="2">Lipid metabolism; fatty acid beta-oxidation.</text>
</comment>
<evidence type="ECO:0000313" key="15">
    <source>
        <dbReference type="EMBL" id="HBP29379.1"/>
    </source>
</evidence>
<dbReference type="InterPro" id="IPR001753">
    <property type="entry name" value="Enoyl-CoA_hydra/iso"/>
</dbReference>
<dbReference type="PANTHER" id="PTHR23309:SF51">
    <property type="entry name" value="3-HYDROXYACYL-COA DEHYDROGENASE-RELATED"/>
    <property type="match status" value="1"/>
</dbReference>
<comment type="caution">
    <text evidence="15">The sequence shown here is derived from an EMBL/GenBank/DDBJ whole genome shotgun (WGS) entry which is preliminary data.</text>
</comment>
<evidence type="ECO:0000259" key="14">
    <source>
        <dbReference type="Pfam" id="PF02737"/>
    </source>
</evidence>
<dbReference type="CDD" id="cd06558">
    <property type="entry name" value="crotonase-like"/>
    <property type="match status" value="1"/>
</dbReference>
<dbReference type="InterPro" id="IPR006176">
    <property type="entry name" value="3-OHacyl-CoA_DH_NAD-bd"/>
</dbReference>
<keyword evidence="6" id="KW-0520">NAD</keyword>
<dbReference type="UniPathway" id="UPA00659"/>
<dbReference type="SUPFAM" id="SSF48179">
    <property type="entry name" value="6-phosphogluconate dehydrogenase C-terminal domain-like"/>
    <property type="match status" value="2"/>
</dbReference>
<dbReference type="GO" id="GO:0004300">
    <property type="term" value="F:enoyl-CoA hydratase activity"/>
    <property type="evidence" value="ECO:0007669"/>
    <property type="project" value="UniProtKB-ARBA"/>
</dbReference>